<evidence type="ECO:0000313" key="2">
    <source>
        <dbReference type="EMBL" id="SDD27656.1"/>
    </source>
</evidence>
<keyword evidence="1" id="KW-0812">Transmembrane</keyword>
<proteinExistence type="predicted"/>
<gene>
    <name evidence="2" type="ORF">SAMN04487894_107193</name>
</gene>
<evidence type="ECO:0000256" key="1">
    <source>
        <dbReference type="SAM" id="Phobius"/>
    </source>
</evidence>
<reference evidence="3" key="1">
    <citation type="submission" date="2016-10" db="EMBL/GenBank/DDBJ databases">
        <authorList>
            <person name="Varghese N."/>
            <person name="Submissions S."/>
        </authorList>
    </citation>
    <scope>NUCLEOTIDE SEQUENCE [LARGE SCALE GENOMIC DNA]</scope>
    <source>
        <strain evidence="3">DSM 25811 / CCM 8410 / LMG 26954 / E90</strain>
    </source>
</reference>
<keyword evidence="1" id="KW-1133">Transmembrane helix</keyword>
<keyword evidence="1" id="KW-0472">Membrane</keyword>
<sequence length="65" mass="6863">MPLILVPRKSAMVFIIVLAAICIAGGVVNKALKPLIVGLAIMIYAFICLAAGSKKKPGQDSYPTY</sequence>
<feature type="transmembrane region" description="Helical" evidence="1">
    <location>
        <begin position="35"/>
        <end position="52"/>
    </location>
</feature>
<keyword evidence="3" id="KW-1185">Reference proteome</keyword>
<evidence type="ECO:0000313" key="3">
    <source>
        <dbReference type="Proteomes" id="UP000198757"/>
    </source>
</evidence>
<organism evidence="2 3">
    <name type="scientific">Niabella drilacis (strain DSM 25811 / CCM 8410 / CCUG 62505 / LMG 26954 / E90)</name>
    <dbReference type="NCBI Taxonomy" id="1285928"/>
    <lineage>
        <taxon>Bacteria</taxon>
        <taxon>Pseudomonadati</taxon>
        <taxon>Bacteroidota</taxon>
        <taxon>Chitinophagia</taxon>
        <taxon>Chitinophagales</taxon>
        <taxon>Chitinophagaceae</taxon>
        <taxon>Niabella</taxon>
    </lineage>
</organism>
<accession>A0A1G6TGL6</accession>
<name>A0A1G6TGL6_NIADE</name>
<feature type="transmembrane region" description="Helical" evidence="1">
    <location>
        <begin position="12"/>
        <end position="29"/>
    </location>
</feature>
<protein>
    <submittedName>
        <fullName evidence="2">Uncharacterized protein</fullName>
    </submittedName>
</protein>
<dbReference type="STRING" id="1285928.SAMN04487894_107193"/>
<dbReference type="Proteomes" id="UP000198757">
    <property type="component" value="Unassembled WGS sequence"/>
</dbReference>
<dbReference type="AlphaFoldDB" id="A0A1G6TGL6"/>
<dbReference type="EMBL" id="FMZO01000007">
    <property type="protein sequence ID" value="SDD27656.1"/>
    <property type="molecule type" value="Genomic_DNA"/>
</dbReference>